<evidence type="ECO:0000256" key="1">
    <source>
        <dbReference type="ARBA" id="ARBA00022729"/>
    </source>
</evidence>
<evidence type="ECO:0000313" key="6">
    <source>
        <dbReference type="Proteomes" id="UP001221142"/>
    </source>
</evidence>
<dbReference type="InterPro" id="IPR018466">
    <property type="entry name" value="Kre9/Knh1-like_N"/>
</dbReference>
<evidence type="ECO:0000259" key="4">
    <source>
        <dbReference type="Pfam" id="PF10342"/>
    </source>
</evidence>
<dbReference type="Proteomes" id="UP001221142">
    <property type="component" value="Unassembled WGS sequence"/>
</dbReference>
<dbReference type="GO" id="GO:0005576">
    <property type="term" value="C:extracellular region"/>
    <property type="evidence" value="ECO:0007669"/>
    <property type="project" value="TreeGrafter"/>
</dbReference>
<proteinExistence type="predicted"/>
<dbReference type="GO" id="GO:0042546">
    <property type="term" value="P:cell wall biogenesis"/>
    <property type="evidence" value="ECO:0007669"/>
    <property type="project" value="InterPro"/>
</dbReference>
<feature type="domain" description="Yeast cell wall synthesis Kre9/Knh1-like N-terminal" evidence="4">
    <location>
        <begin position="27"/>
        <end position="125"/>
    </location>
</feature>
<dbReference type="Pfam" id="PF10342">
    <property type="entry name" value="Kre9_KNH"/>
    <property type="match status" value="1"/>
</dbReference>
<dbReference type="GO" id="GO:0031505">
    <property type="term" value="P:fungal-type cell wall organization"/>
    <property type="evidence" value="ECO:0007669"/>
    <property type="project" value="TreeGrafter"/>
</dbReference>
<dbReference type="GO" id="GO:0006078">
    <property type="term" value="P:(1-&gt;6)-beta-D-glucan biosynthetic process"/>
    <property type="evidence" value="ECO:0007669"/>
    <property type="project" value="InterPro"/>
</dbReference>
<evidence type="ECO:0000256" key="3">
    <source>
        <dbReference type="SAM" id="SignalP"/>
    </source>
</evidence>
<accession>A0AAD7FWC2</accession>
<protein>
    <recommendedName>
        <fullName evidence="4">Yeast cell wall synthesis Kre9/Knh1-like N-terminal domain-containing protein</fullName>
    </recommendedName>
</protein>
<organism evidence="5 6">
    <name type="scientific">Roridomyces roridus</name>
    <dbReference type="NCBI Taxonomy" id="1738132"/>
    <lineage>
        <taxon>Eukaryota</taxon>
        <taxon>Fungi</taxon>
        <taxon>Dikarya</taxon>
        <taxon>Basidiomycota</taxon>
        <taxon>Agaricomycotina</taxon>
        <taxon>Agaricomycetes</taxon>
        <taxon>Agaricomycetidae</taxon>
        <taxon>Agaricales</taxon>
        <taxon>Marasmiineae</taxon>
        <taxon>Mycenaceae</taxon>
        <taxon>Roridomyces</taxon>
    </lineage>
</organism>
<feature type="signal peptide" evidence="3">
    <location>
        <begin position="1"/>
        <end position="21"/>
    </location>
</feature>
<dbReference type="PANTHER" id="PTHR28154:SF1">
    <property type="entry name" value="CELL WALL SYNTHESIS PROTEIN KNH1-RELATED"/>
    <property type="match status" value="1"/>
</dbReference>
<evidence type="ECO:0000256" key="2">
    <source>
        <dbReference type="SAM" id="MobiDB-lite"/>
    </source>
</evidence>
<dbReference type="InterPro" id="IPR045328">
    <property type="entry name" value="Kre9/Knh1"/>
</dbReference>
<name>A0AAD7FWC2_9AGAR</name>
<keyword evidence="1 3" id="KW-0732">Signal</keyword>
<evidence type="ECO:0000313" key="5">
    <source>
        <dbReference type="EMBL" id="KAJ7647027.1"/>
    </source>
</evidence>
<keyword evidence="6" id="KW-1185">Reference proteome</keyword>
<comment type="caution">
    <text evidence="5">The sequence shown here is derived from an EMBL/GenBank/DDBJ whole genome shotgun (WGS) entry which is preliminary data.</text>
</comment>
<feature type="chain" id="PRO_5042187119" description="Yeast cell wall synthesis Kre9/Knh1-like N-terminal domain-containing protein" evidence="3">
    <location>
        <begin position="22"/>
        <end position="277"/>
    </location>
</feature>
<feature type="region of interest" description="Disordered" evidence="2">
    <location>
        <begin position="168"/>
        <end position="260"/>
    </location>
</feature>
<dbReference type="EMBL" id="JARKIF010000002">
    <property type="protein sequence ID" value="KAJ7647027.1"/>
    <property type="molecule type" value="Genomic_DNA"/>
</dbReference>
<dbReference type="AlphaFoldDB" id="A0AAD7FWC2"/>
<dbReference type="PANTHER" id="PTHR28154">
    <property type="entry name" value="CELL WALL SYNTHESIS PROTEIN KNH1-RELATED"/>
    <property type="match status" value="1"/>
</dbReference>
<sequence length="277" mass="27592">MHFPWLLAALVALDFSLLASAGVFFIEPASGSTCTAGSPCTMEWVEDGISPLLNAVDLVTAGLFHGEQQLVQSIAPLNVANGHSVQFTPNAKAGPDSSAYYIAFQSTSARVNSTKYIAFSPFFTLKGMSGSFESPLAAATSSIPIPSTLSQASSGGGSIATTIVIGAPPSSSVSPSPTPAVVSASSKSSSPSAAAVSTSSSSPSINSPSPSSGSSFSSRFTTSSIPTPSTASNSVASSPAPVASSPAPAASSDARSSSRPLSLPVLAIASLWLVLSI</sequence>
<reference evidence="5" key="1">
    <citation type="submission" date="2023-03" db="EMBL/GenBank/DDBJ databases">
        <title>Massive genome expansion in bonnet fungi (Mycena s.s.) driven by repeated elements and novel gene families across ecological guilds.</title>
        <authorList>
            <consortium name="Lawrence Berkeley National Laboratory"/>
            <person name="Harder C.B."/>
            <person name="Miyauchi S."/>
            <person name="Viragh M."/>
            <person name="Kuo A."/>
            <person name="Thoen E."/>
            <person name="Andreopoulos B."/>
            <person name="Lu D."/>
            <person name="Skrede I."/>
            <person name="Drula E."/>
            <person name="Henrissat B."/>
            <person name="Morin E."/>
            <person name="Kohler A."/>
            <person name="Barry K."/>
            <person name="LaButti K."/>
            <person name="Morin E."/>
            <person name="Salamov A."/>
            <person name="Lipzen A."/>
            <person name="Mereny Z."/>
            <person name="Hegedus B."/>
            <person name="Baldrian P."/>
            <person name="Stursova M."/>
            <person name="Weitz H."/>
            <person name="Taylor A."/>
            <person name="Grigoriev I.V."/>
            <person name="Nagy L.G."/>
            <person name="Martin F."/>
            <person name="Kauserud H."/>
        </authorList>
    </citation>
    <scope>NUCLEOTIDE SEQUENCE</scope>
    <source>
        <strain evidence="5">9284</strain>
    </source>
</reference>
<gene>
    <name evidence="5" type="ORF">FB45DRAFT_186799</name>
</gene>